<evidence type="ECO:0000256" key="2">
    <source>
        <dbReference type="ARBA" id="ARBA00011963"/>
    </source>
</evidence>
<dbReference type="EC" id="2.7.1.176" evidence="2"/>
<comment type="catalytic activity">
    <reaction evidence="7">
        <text>UDP-N-acetyl-alpha-D-glucosamine + ATP = UDP-N-acetyl-alpha-D-glucosamine 3'-phosphate + ADP + H(+)</text>
        <dbReference type="Rhea" id="RHEA:32671"/>
        <dbReference type="ChEBI" id="CHEBI:15378"/>
        <dbReference type="ChEBI" id="CHEBI:30616"/>
        <dbReference type="ChEBI" id="CHEBI:57705"/>
        <dbReference type="ChEBI" id="CHEBI:64353"/>
        <dbReference type="ChEBI" id="CHEBI:456216"/>
        <dbReference type="EC" id="2.7.1.176"/>
    </reaction>
</comment>
<evidence type="ECO:0000256" key="7">
    <source>
        <dbReference type="ARBA" id="ARBA00048178"/>
    </source>
</evidence>
<gene>
    <name evidence="9" type="ORF">H9Q64_05150</name>
</gene>
<sequence length="78" mass="8936">MESFFQVFCSFVLVFNNQENGGKQMQPKLIILRGNSGSGKTTIANALHQCLKEQSLLISQDVVRREMLRVKDETVFWT</sequence>
<dbReference type="SUPFAM" id="SSF52540">
    <property type="entry name" value="P-loop containing nucleoside triphosphate hydrolases"/>
    <property type="match status" value="1"/>
</dbReference>
<evidence type="ECO:0000313" key="10">
    <source>
        <dbReference type="Proteomes" id="UP000516122"/>
    </source>
</evidence>
<dbReference type="GO" id="GO:0005524">
    <property type="term" value="F:ATP binding"/>
    <property type="evidence" value="ECO:0007669"/>
    <property type="project" value="UniProtKB-KW"/>
</dbReference>
<proteinExistence type="inferred from homology"/>
<dbReference type="InterPro" id="IPR027417">
    <property type="entry name" value="P-loop_NTPase"/>
</dbReference>
<reference evidence="9 10" key="1">
    <citation type="submission" date="2020-08" db="EMBL/GenBank/DDBJ databases">
        <title>Enterococcus faecalis SF28073 genome assembly.</title>
        <authorList>
            <person name="Duerkop B.A."/>
            <person name="Johnson C.N."/>
        </authorList>
    </citation>
    <scope>NUCLEOTIDE SEQUENCE [LARGE SCALE GENOMIC DNA]</scope>
    <source>
        <strain evidence="9 10">SF28073</strain>
    </source>
</reference>
<dbReference type="InterPro" id="IPR010488">
    <property type="entry name" value="Zeta_toxin_domain"/>
</dbReference>
<comment type="similarity">
    <text evidence="1">Belongs to the zeta toxin family.</text>
</comment>
<dbReference type="EMBL" id="CP060804">
    <property type="protein sequence ID" value="QNP38684.1"/>
    <property type="molecule type" value="Genomic_DNA"/>
</dbReference>
<name>A0A7H0FRL8_ENTFL</name>
<feature type="domain" description="Zeta toxin" evidence="8">
    <location>
        <begin position="23"/>
        <end position="65"/>
    </location>
</feature>
<evidence type="ECO:0000313" key="9">
    <source>
        <dbReference type="EMBL" id="QNP38684.1"/>
    </source>
</evidence>
<dbReference type="GO" id="GO:0016301">
    <property type="term" value="F:kinase activity"/>
    <property type="evidence" value="ECO:0007669"/>
    <property type="project" value="InterPro"/>
</dbReference>
<evidence type="ECO:0000259" key="8">
    <source>
        <dbReference type="Pfam" id="PF06414"/>
    </source>
</evidence>
<evidence type="ECO:0000256" key="6">
    <source>
        <dbReference type="ARBA" id="ARBA00032897"/>
    </source>
</evidence>
<evidence type="ECO:0000256" key="1">
    <source>
        <dbReference type="ARBA" id="ARBA00009104"/>
    </source>
</evidence>
<evidence type="ECO:0000256" key="5">
    <source>
        <dbReference type="ARBA" id="ARBA00022840"/>
    </source>
</evidence>
<evidence type="ECO:0000256" key="4">
    <source>
        <dbReference type="ARBA" id="ARBA00022741"/>
    </source>
</evidence>
<dbReference type="Gene3D" id="3.40.50.300">
    <property type="entry name" value="P-loop containing nucleotide triphosphate hydrolases"/>
    <property type="match status" value="1"/>
</dbReference>
<dbReference type="AlphaFoldDB" id="A0A7H0FRL8"/>
<accession>A0A7H0FRL8</accession>
<keyword evidence="3" id="KW-1277">Toxin-antitoxin system</keyword>
<organism evidence="9 10">
    <name type="scientific">Enterococcus faecalis</name>
    <name type="common">Streptococcus faecalis</name>
    <dbReference type="NCBI Taxonomy" id="1351"/>
    <lineage>
        <taxon>Bacteria</taxon>
        <taxon>Bacillati</taxon>
        <taxon>Bacillota</taxon>
        <taxon>Bacilli</taxon>
        <taxon>Lactobacillales</taxon>
        <taxon>Enterococcaceae</taxon>
        <taxon>Enterococcus</taxon>
    </lineage>
</organism>
<dbReference type="Proteomes" id="UP000516122">
    <property type="component" value="Chromosome"/>
</dbReference>
<protein>
    <recommendedName>
        <fullName evidence="6">UDP-N-acetylglucosamine kinase</fullName>
        <ecNumber evidence="2">2.7.1.176</ecNumber>
    </recommendedName>
    <alternativeName>
        <fullName evidence="6">UDP-N-acetylglucosamine kinase</fullName>
    </alternativeName>
</protein>
<keyword evidence="5" id="KW-0067">ATP-binding</keyword>
<evidence type="ECO:0000256" key="3">
    <source>
        <dbReference type="ARBA" id="ARBA00022649"/>
    </source>
</evidence>
<keyword evidence="4" id="KW-0547">Nucleotide-binding</keyword>
<dbReference type="Pfam" id="PF06414">
    <property type="entry name" value="Zeta_toxin"/>
    <property type="match status" value="1"/>
</dbReference>